<dbReference type="OrthoDB" id="9820251at2"/>
<sequence>MYQSCIPWFFIVTIATFVAQSTVKADLVIDGINNFSAANTYPTSDATYTGYAAADSTSFHFGFDGADVLNGGSSHFIVAYLGNGGLGSTTGLNFNTQQPSLPFSATHAFVYRADGFFTDGYQWNGASWVAGLSSNTSENGQFFEASLSMNDLGNPNSVDFVSYFLFEGSGFESSYAVFPSTAFANGSYDPNIGSSLTITAVPEPSSFLFFGATGVAIGCFRFLIKRGQFLSQA</sequence>
<gene>
    <name evidence="1" type="ORF">Pla144_23280</name>
</gene>
<proteinExistence type="predicted"/>
<accession>A0A5C6CVS8</accession>
<organism evidence="1 2">
    <name type="scientific">Bythopirellula polymerisocia</name>
    <dbReference type="NCBI Taxonomy" id="2528003"/>
    <lineage>
        <taxon>Bacteria</taxon>
        <taxon>Pseudomonadati</taxon>
        <taxon>Planctomycetota</taxon>
        <taxon>Planctomycetia</taxon>
        <taxon>Pirellulales</taxon>
        <taxon>Lacipirellulaceae</taxon>
        <taxon>Bythopirellula</taxon>
    </lineage>
</organism>
<evidence type="ECO:0000313" key="2">
    <source>
        <dbReference type="Proteomes" id="UP000318437"/>
    </source>
</evidence>
<dbReference type="AlphaFoldDB" id="A0A5C6CVS8"/>
<evidence type="ECO:0000313" key="1">
    <source>
        <dbReference type="EMBL" id="TWU27551.1"/>
    </source>
</evidence>
<evidence type="ECO:0008006" key="3">
    <source>
        <dbReference type="Google" id="ProtNLM"/>
    </source>
</evidence>
<comment type="caution">
    <text evidence="1">The sequence shown here is derived from an EMBL/GenBank/DDBJ whole genome shotgun (WGS) entry which is preliminary data.</text>
</comment>
<name>A0A5C6CVS8_9BACT</name>
<dbReference type="EMBL" id="SJPS01000003">
    <property type="protein sequence ID" value="TWU27551.1"/>
    <property type="molecule type" value="Genomic_DNA"/>
</dbReference>
<protein>
    <recommendedName>
        <fullName evidence="3">PEP-CTERM protein-sorting domain-containing protein</fullName>
    </recommendedName>
</protein>
<keyword evidence="2" id="KW-1185">Reference proteome</keyword>
<dbReference type="Proteomes" id="UP000318437">
    <property type="component" value="Unassembled WGS sequence"/>
</dbReference>
<reference evidence="1 2" key="1">
    <citation type="submission" date="2019-02" db="EMBL/GenBank/DDBJ databases">
        <title>Deep-cultivation of Planctomycetes and their phenomic and genomic characterization uncovers novel biology.</title>
        <authorList>
            <person name="Wiegand S."/>
            <person name="Jogler M."/>
            <person name="Boedeker C."/>
            <person name="Pinto D."/>
            <person name="Vollmers J."/>
            <person name="Rivas-Marin E."/>
            <person name="Kohn T."/>
            <person name="Peeters S.H."/>
            <person name="Heuer A."/>
            <person name="Rast P."/>
            <person name="Oberbeckmann S."/>
            <person name="Bunk B."/>
            <person name="Jeske O."/>
            <person name="Meyerdierks A."/>
            <person name="Storesund J.E."/>
            <person name="Kallscheuer N."/>
            <person name="Luecker S."/>
            <person name="Lage O.M."/>
            <person name="Pohl T."/>
            <person name="Merkel B.J."/>
            <person name="Hornburger P."/>
            <person name="Mueller R.-W."/>
            <person name="Bruemmer F."/>
            <person name="Labrenz M."/>
            <person name="Spormann A.M."/>
            <person name="Op Den Camp H."/>
            <person name="Overmann J."/>
            <person name="Amann R."/>
            <person name="Jetten M.S.M."/>
            <person name="Mascher T."/>
            <person name="Medema M.H."/>
            <person name="Devos D.P."/>
            <person name="Kaster A.-K."/>
            <person name="Ovreas L."/>
            <person name="Rohde M."/>
            <person name="Galperin M.Y."/>
            <person name="Jogler C."/>
        </authorList>
    </citation>
    <scope>NUCLEOTIDE SEQUENCE [LARGE SCALE GENOMIC DNA]</scope>
    <source>
        <strain evidence="1 2">Pla144</strain>
    </source>
</reference>
<dbReference type="RefSeq" id="WP_146450743.1">
    <property type="nucleotide sequence ID" value="NZ_SJPS01000003.1"/>
</dbReference>